<dbReference type="Gene3D" id="1.25.10.10">
    <property type="entry name" value="Leucine-rich Repeat Variant"/>
    <property type="match status" value="1"/>
</dbReference>
<dbReference type="Proteomes" id="UP000034196">
    <property type="component" value="Unassembled WGS sequence"/>
</dbReference>
<reference evidence="1" key="1">
    <citation type="submission" date="2016-10" db="EMBL/GenBank/DDBJ databases">
        <title>Genome sequence of Streptomyces mangrovisoli MUSC 149.</title>
        <authorList>
            <person name="Lee L.-H."/>
            <person name="Ser H.-L."/>
        </authorList>
    </citation>
    <scope>NUCLEOTIDE SEQUENCE [LARGE SCALE GENOMIC DNA]</scope>
    <source>
        <strain evidence="1">MUSC 149</strain>
    </source>
</reference>
<accession>A0A1J4P0R7</accession>
<evidence type="ECO:0000313" key="2">
    <source>
        <dbReference type="Proteomes" id="UP000034196"/>
    </source>
</evidence>
<dbReference type="InterPro" id="IPR011989">
    <property type="entry name" value="ARM-like"/>
</dbReference>
<keyword evidence="2" id="KW-1185">Reference proteome</keyword>
<evidence type="ECO:0000313" key="1">
    <source>
        <dbReference type="EMBL" id="OIJ68321.1"/>
    </source>
</evidence>
<comment type="caution">
    <text evidence="1">The sequence shown here is derived from an EMBL/GenBank/DDBJ whole genome shotgun (WGS) entry which is preliminary data.</text>
</comment>
<dbReference type="SUPFAM" id="SSF48371">
    <property type="entry name" value="ARM repeat"/>
    <property type="match status" value="1"/>
</dbReference>
<dbReference type="InterPro" id="IPR016024">
    <property type="entry name" value="ARM-type_fold"/>
</dbReference>
<evidence type="ECO:0008006" key="3">
    <source>
        <dbReference type="Google" id="ProtNLM"/>
    </source>
</evidence>
<name>A0A1J4P0R7_9ACTN</name>
<dbReference type="AlphaFoldDB" id="A0A1J4P0R7"/>
<sequence>MTVLRRLLEFEELPADRSWLIWRKLDAEATAVAVASSRTQHRLDVAENPSADADALARLAHDAEPRVRFVYAVLLREFGRRIPAGVAEVLAGDKDPRVRRMIGGCEGLSPEVQDLLVSDEDPAVRAAVLSRDLWRRLAEPVRRRLLDDPAPRVRERIAELSRAEAEPMALTAQARVAHADATIRREAAGDPQVPFVLARRLANDPENTVRLALSMREDLTEEQRAAIAVEVPDSDWVPRPRWIQERATDPRTALRIAESRHVGLRRALAMQPHLPPEVVARLAADKDPWVRRDLCDHCQDAPHELLVEIYATAEDRGWSALRYHPNFARPGLARFWDHPNHRLRLAALDDPQAGPELPSRLADDPEVGVWAVRDPRLPPDELLRRLTLPGSAFAAAANPALPSAWMHQLIDLATDR</sequence>
<protein>
    <recommendedName>
        <fullName evidence="3">LRV domain-containing protein</fullName>
    </recommendedName>
</protein>
<dbReference type="STRING" id="1428628.WN71_007815"/>
<proteinExistence type="predicted"/>
<organism evidence="1 2">
    <name type="scientific">Streptomyces mangrovisoli</name>
    <dbReference type="NCBI Taxonomy" id="1428628"/>
    <lineage>
        <taxon>Bacteria</taxon>
        <taxon>Bacillati</taxon>
        <taxon>Actinomycetota</taxon>
        <taxon>Actinomycetes</taxon>
        <taxon>Kitasatosporales</taxon>
        <taxon>Streptomycetaceae</taxon>
        <taxon>Streptomyces</taxon>
    </lineage>
</organism>
<gene>
    <name evidence="1" type="ORF">WN71_007815</name>
</gene>
<dbReference type="EMBL" id="LAVA02000016">
    <property type="protein sequence ID" value="OIJ68321.1"/>
    <property type="molecule type" value="Genomic_DNA"/>
</dbReference>